<dbReference type="Proteomes" id="UP001230649">
    <property type="component" value="Unassembled WGS sequence"/>
</dbReference>
<evidence type="ECO:0000313" key="1">
    <source>
        <dbReference type="EMBL" id="KAJ9117869.1"/>
    </source>
</evidence>
<keyword evidence="2" id="KW-1185">Reference proteome</keyword>
<reference evidence="1" key="1">
    <citation type="submission" date="2023-04" db="EMBL/GenBank/DDBJ databases">
        <title>Draft Genome sequencing of Naganishia species isolated from polar environments using Oxford Nanopore Technology.</title>
        <authorList>
            <person name="Leo P."/>
            <person name="Venkateswaran K."/>
        </authorList>
    </citation>
    <scope>NUCLEOTIDE SEQUENCE</scope>
    <source>
        <strain evidence="1">MNA-CCFEE 5262</strain>
    </source>
</reference>
<organism evidence="1 2">
    <name type="scientific">Naganishia adeliensis</name>
    <dbReference type="NCBI Taxonomy" id="92952"/>
    <lineage>
        <taxon>Eukaryota</taxon>
        <taxon>Fungi</taxon>
        <taxon>Dikarya</taxon>
        <taxon>Basidiomycota</taxon>
        <taxon>Agaricomycotina</taxon>
        <taxon>Tremellomycetes</taxon>
        <taxon>Filobasidiales</taxon>
        <taxon>Filobasidiaceae</taxon>
        <taxon>Naganishia</taxon>
    </lineage>
</organism>
<protein>
    <submittedName>
        <fullName evidence="1">Uncharacterized protein</fullName>
    </submittedName>
</protein>
<accession>A0ACC2X3G4</accession>
<comment type="caution">
    <text evidence="1">The sequence shown here is derived from an EMBL/GenBank/DDBJ whole genome shotgun (WGS) entry which is preliminary data.</text>
</comment>
<dbReference type="EMBL" id="JASBWS010000001">
    <property type="protein sequence ID" value="KAJ9117869.1"/>
    <property type="molecule type" value="Genomic_DNA"/>
</dbReference>
<evidence type="ECO:0000313" key="2">
    <source>
        <dbReference type="Proteomes" id="UP001230649"/>
    </source>
</evidence>
<proteinExistence type="predicted"/>
<name>A0ACC2X3G4_9TREE</name>
<gene>
    <name evidence="1" type="ORF">QFC20_000150</name>
</gene>
<sequence>MKRPSNKGKPTPKPQPKSFVQKYRIGSGGNVNKIPLDATGICECTRYCEGGKVVDGATFRRHYGKSTQDSSSQRDPVAHETNTVDRGTTCPLLENLANIPGPSIPILLDWFHEQGIWIHESLEIRQMPEGGGVAVFAVGVGSPQQVVCKIPRSAILSIHTTPLLSLLPRKTITHIPPIVILSLSLLYELRLGPESRYWGYLQSLPRRHVPIVALWDVDPVCGADGKAARGLVRGTAVDDELRRVKKDGHGMEDLYLYHRATVDAFPMTTFSPDPPTFLDMLYAYSLVSSRAFQVDVYHGAAIVPLADAFNHQELNNVCFESDDFVCEDCGSLPTCEHDEIEGIEPRHEVDTETSATPETISIAHRLSHLPLEIIRSLFDPEQNTLDLTVKTPFEPGQEVFNTYGEGMGWAKQACEWGFIDASIEGDGALGRGLKWELGDVLERDSEDYEGAKKAWKSLCERKANDKKQNPPEASVKEGVEDDGYDGDSLFFPPPTDLAAKDNLLLNEDGQISYPLFWALVCGLQPALNDASTAARKVDALARRVSADDGNGLQSDESFNSKAYDPDVRRLARHVVNLFEHRIARTCHPAQTAADLCDTLDKLPETDQYLTRMSLKILIAERSVLEAAIARWQEIAGVGETGVK</sequence>